<reference evidence="2" key="1">
    <citation type="submission" date="2018-05" db="EMBL/GenBank/DDBJ databases">
        <title>Complete Genome Sequence of Methylobacterium sp. 17SD2-17.</title>
        <authorList>
            <person name="Srinivasan S."/>
        </authorList>
    </citation>
    <scope>NUCLEOTIDE SEQUENCE [LARGE SCALE GENOMIC DNA]</scope>
    <source>
        <strain evidence="2">17SD2-17</strain>
    </source>
</reference>
<evidence type="ECO:0000313" key="2">
    <source>
        <dbReference type="Proteomes" id="UP000245926"/>
    </source>
</evidence>
<dbReference type="EMBL" id="CP029550">
    <property type="protein sequence ID" value="AWN39971.1"/>
    <property type="molecule type" value="Genomic_DNA"/>
</dbReference>
<dbReference type="Proteomes" id="UP000245926">
    <property type="component" value="Chromosome"/>
</dbReference>
<evidence type="ECO:0000313" key="1">
    <source>
        <dbReference type="EMBL" id="AWN39971.1"/>
    </source>
</evidence>
<protein>
    <submittedName>
        <fullName evidence="1">Uncharacterized protein</fullName>
    </submittedName>
</protein>
<proteinExistence type="predicted"/>
<accession>A0A2U8W2W8</accession>
<gene>
    <name evidence="1" type="ORF">DK389_04705</name>
</gene>
<name>A0A2U8W2W8_9HYPH</name>
<keyword evidence="2" id="KW-1185">Reference proteome</keyword>
<organism evidence="1 2">
    <name type="scientific">Methylobacterium durans</name>
    <dbReference type="NCBI Taxonomy" id="2202825"/>
    <lineage>
        <taxon>Bacteria</taxon>
        <taxon>Pseudomonadati</taxon>
        <taxon>Pseudomonadota</taxon>
        <taxon>Alphaproteobacteria</taxon>
        <taxon>Hyphomicrobiales</taxon>
        <taxon>Methylobacteriaceae</taxon>
        <taxon>Methylobacterium</taxon>
    </lineage>
</organism>
<dbReference type="RefSeq" id="WP_109887722.1">
    <property type="nucleotide sequence ID" value="NZ_CP029550.1"/>
</dbReference>
<sequence>MTPAERTAPKDARSAYLASAAKIEAVLAGSAGQSRLAATSCSEDRVPAKVITREPRRAPETVRIWCRVHIVGSKMGDAWLVGRVRLNAWMCRSAAPD</sequence>
<dbReference type="AlphaFoldDB" id="A0A2U8W2W8"/>
<dbReference type="KEGG" id="mets:DK389_04705"/>